<evidence type="ECO:0000256" key="4">
    <source>
        <dbReference type="ARBA" id="ARBA00022989"/>
    </source>
</evidence>
<feature type="transmembrane region" description="Helical" evidence="6">
    <location>
        <begin position="211"/>
        <end position="232"/>
    </location>
</feature>
<dbReference type="PANTHER" id="PTHR31218">
    <property type="entry name" value="WAT1-RELATED PROTEIN"/>
    <property type="match status" value="1"/>
</dbReference>
<dbReference type="EMBL" id="CACTIH010009256">
    <property type="protein sequence ID" value="CAA3028479.1"/>
    <property type="molecule type" value="Genomic_DNA"/>
</dbReference>
<dbReference type="InterPro" id="IPR037185">
    <property type="entry name" value="EmrE-like"/>
</dbReference>
<feature type="transmembrane region" description="Helical" evidence="6">
    <location>
        <begin position="180"/>
        <end position="199"/>
    </location>
</feature>
<evidence type="ECO:0000313" key="9">
    <source>
        <dbReference type="Proteomes" id="UP000594638"/>
    </source>
</evidence>
<dbReference type="Pfam" id="PF00892">
    <property type="entry name" value="EamA"/>
    <property type="match status" value="2"/>
</dbReference>
<dbReference type="Proteomes" id="UP000594638">
    <property type="component" value="Unassembled WGS sequence"/>
</dbReference>
<comment type="subcellular location">
    <subcellularLocation>
        <location evidence="1 6">Membrane</location>
        <topology evidence="1 6">Multi-pass membrane protein</topology>
    </subcellularLocation>
</comment>
<keyword evidence="3 6" id="KW-0812">Transmembrane</keyword>
<evidence type="ECO:0000256" key="5">
    <source>
        <dbReference type="ARBA" id="ARBA00023136"/>
    </source>
</evidence>
<keyword evidence="4 6" id="KW-1133">Transmembrane helix</keyword>
<proteinExistence type="inferred from homology"/>
<feature type="transmembrane region" description="Helical" evidence="6">
    <location>
        <begin position="135"/>
        <end position="160"/>
    </location>
</feature>
<gene>
    <name evidence="8" type="ORF">OLEA9_A046567</name>
</gene>
<sequence length="359" mass="39392">MDFLSIFLKKAKPYLAAIFLRFVFAGLFTIAKHALNLGMNHYIFTVYRNVIAAVVFAPFGLAFERDTRPRMTLPILFKIFLLGLLGVLDQNLYYAGMKHTTATFATTIYNFLPVINFLLSLLLRLEKVKFRSLHGLAKVIGTFVCVGGVLAMTFFKGPLIGLPWTKNKPTSAANYHQNSFRGPLMIFGACFFAASFNIIQAKTLESYTASLSLTVMISAVMGIEGFIASVVFEKGINFAVWSIHWDIKLLAYVYGGILCSGLGYYISGYIIQEKGPVFLTSFNPLTMLIVAGMSSFILAEQLELGKVVGGFVIVVGLYLVLWGKTKDDHSIMSKVSALNSSSMKASSSDGSQATTADIV</sequence>
<accession>A0A8S0VD76</accession>
<feature type="transmembrane region" description="Helical" evidence="6">
    <location>
        <begin position="75"/>
        <end position="96"/>
    </location>
</feature>
<dbReference type="InterPro" id="IPR000620">
    <property type="entry name" value="EamA_dom"/>
</dbReference>
<evidence type="ECO:0000313" key="8">
    <source>
        <dbReference type="EMBL" id="CAA3028479.1"/>
    </source>
</evidence>
<keyword evidence="5 6" id="KW-0472">Membrane</keyword>
<feature type="transmembrane region" description="Helical" evidence="6">
    <location>
        <begin position="278"/>
        <end position="298"/>
    </location>
</feature>
<feature type="transmembrane region" description="Helical" evidence="6">
    <location>
        <begin position="252"/>
        <end position="271"/>
    </location>
</feature>
<comment type="similarity">
    <text evidence="2 6">Belongs to the drug/metabolite transporter (DMT) superfamily. Plant drug/metabolite exporter (P-DME) (TC 2.A.7.4) family.</text>
</comment>
<feature type="transmembrane region" description="Helical" evidence="6">
    <location>
        <begin position="12"/>
        <end position="30"/>
    </location>
</feature>
<dbReference type="InterPro" id="IPR030184">
    <property type="entry name" value="WAT1-related"/>
</dbReference>
<reference evidence="8 9" key="1">
    <citation type="submission" date="2019-12" db="EMBL/GenBank/DDBJ databases">
        <authorList>
            <person name="Alioto T."/>
            <person name="Alioto T."/>
            <person name="Gomez Garrido J."/>
        </authorList>
    </citation>
    <scope>NUCLEOTIDE SEQUENCE [LARGE SCALE GENOMIC DNA]</scope>
</reference>
<dbReference type="AlphaFoldDB" id="A0A8S0VD76"/>
<evidence type="ECO:0000256" key="3">
    <source>
        <dbReference type="ARBA" id="ARBA00022692"/>
    </source>
</evidence>
<dbReference type="GO" id="GO:0022857">
    <property type="term" value="F:transmembrane transporter activity"/>
    <property type="evidence" value="ECO:0007669"/>
    <property type="project" value="InterPro"/>
</dbReference>
<keyword evidence="9" id="KW-1185">Reference proteome</keyword>
<comment type="caution">
    <text evidence="8">The sequence shown here is derived from an EMBL/GenBank/DDBJ whole genome shotgun (WGS) entry which is preliminary data.</text>
</comment>
<feature type="domain" description="EamA" evidence="7">
    <location>
        <begin position="182"/>
        <end position="321"/>
    </location>
</feature>
<dbReference type="SUPFAM" id="SSF103481">
    <property type="entry name" value="Multidrug resistance efflux transporter EmrE"/>
    <property type="match status" value="2"/>
</dbReference>
<evidence type="ECO:0000259" key="7">
    <source>
        <dbReference type="Pfam" id="PF00892"/>
    </source>
</evidence>
<dbReference type="Gramene" id="OE9A046567T1">
    <property type="protein sequence ID" value="OE9A046567C1"/>
    <property type="gene ID" value="OE9A046567"/>
</dbReference>
<evidence type="ECO:0000256" key="2">
    <source>
        <dbReference type="ARBA" id="ARBA00007635"/>
    </source>
</evidence>
<dbReference type="GO" id="GO:0016020">
    <property type="term" value="C:membrane"/>
    <property type="evidence" value="ECO:0007669"/>
    <property type="project" value="UniProtKB-SubCell"/>
</dbReference>
<feature type="domain" description="EamA" evidence="7">
    <location>
        <begin position="14"/>
        <end position="142"/>
    </location>
</feature>
<evidence type="ECO:0000256" key="6">
    <source>
        <dbReference type="RuleBase" id="RU363077"/>
    </source>
</evidence>
<name>A0A8S0VD76_OLEEU</name>
<evidence type="ECO:0000256" key="1">
    <source>
        <dbReference type="ARBA" id="ARBA00004141"/>
    </source>
</evidence>
<feature type="transmembrane region" description="Helical" evidence="6">
    <location>
        <begin position="42"/>
        <end position="63"/>
    </location>
</feature>
<feature type="transmembrane region" description="Helical" evidence="6">
    <location>
        <begin position="102"/>
        <end position="123"/>
    </location>
</feature>
<feature type="transmembrane region" description="Helical" evidence="6">
    <location>
        <begin position="304"/>
        <end position="323"/>
    </location>
</feature>
<organism evidence="8 9">
    <name type="scientific">Olea europaea subsp. europaea</name>
    <dbReference type="NCBI Taxonomy" id="158383"/>
    <lineage>
        <taxon>Eukaryota</taxon>
        <taxon>Viridiplantae</taxon>
        <taxon>Streptophyta</taxon>
        <taxon>Embryophyta</taxon>
        <taxon>Tracheophyta</taxon>
        <taxon>Spermatophyta</taxon>
        <taxon>Magnoliopsida</taxon>
        <taxon>eudicotyledons</taxon>
        <taxon>Gunneridae</taxon>
        <taxon>Pentapetalae</taxon>
        <taxon>asterids</taxon>
        <taxon>lamiids</taxon>
        <taxon>Lamiales</taxon>
        <taxon>Oleaceae</taxon>
        <taxon>Oleeae</taxon>
        <taxon>Olea</taxon>
    </lineage>
</organism>
<protein>
    <recommendedName>
        <fullName evidence="6">WAT1-related protein</fullName>
    </recommendedName>
</protein>